<comment type="caution">
    <text evidence="1">The sequence shown here is derived from an EMBL/GenBank/DDBJ whole genome shotgun (WGS) entry which is preliminary data.</text>
</comment>
<dbReference type="Proteomes" id="UP000276133">
    <property type="component" value="Unassembled WGS sequence"/>
</dbReference>
<dbReference type="EMBL" id="REGN01000101">
    <property type="protein sequence ID" value="RNA44446.1"/>
    <property type="molecule type" value="Genomic_DNA"/>
</dbReference>
<protein>
    <submittedName>
        <fullName evidence="1">Uncharacterized protein</fullName>
    </submittedName>
</protein>
<sequence length="96" mass="10933">MKPAIQSGKMSEECRLLFLLQFKVKIVVINDLLSQESNSCVSPLKRRRNESQIREHYNMVFNTFMGWESLGLGDRFNETATARLACGDGLLGGHLW</sequence>
<dbReference type="AlphaFoldDB" id="A0A3M7T8S4"/>
<gene>
    <name evidence="1" type="ORF">BpHYR1_010429</name>
</gene>
<reference evidence="1 2" key="1">
    <citation type="journal article" date="2018" name="Sci. Rep.">
        <title>Genomic signatures of local adaptation to the degree of environmental predictability in rotifers.</title>
        <authorList>
            <person name="Franch-Gras L."/>
            <person name="Hahn C."/>
            <person name="Garcia-Roger E.M."/>
            <person name="Carmona M.J."/>
            <person name="Serra M."/>
            <person name="Gomez A."/>
        </authorList>
    </citation>
    <scope>NUCLEOTIDE SEQUENCE [LARGE SCALE GENOMIC DNA]</scope>
    <source>
        <strain evidence="1">HYR1</strain>
    </source>
</reference>
<evidence type="ECO:0000313" key="1">
    <source>
        <dbReference type="EMBL" id="RNA44446.1"/>
    </source>
</evidence>
<evidence type="ECO:0000313" key="2">
    <source>
        <dbReference type="Proteomes" id="UP000276133"/>
    </source>
</evidence>
<organism evidence="1 2">
    <name type="scientific">Brachionus plicatilis</name>
    <name type="common">Marine rotifer</name>
    <name type="synonym">Brachionus muelleri</name>
    <dbReference type="NCBI Taxonomy" id="10195"/>
    <lineage>
        <taxon>Eukaryota</taxon>
        <taxon>Metazoa</taxon>
        <taxon>Spiralia</taxon>
        <taxon>Gnathifera</taxon>
        <taxon>Rotifera</taxon>
        <taxon>Eurotatoria</taxon>
        <taxon>Monogononta</taxon>
        <taxon>Pseudotrocha</taxon>
        <taxon>Ploima</taxon>
        <taxon>Brachionidae</taxon>
        <taxon>Brachionus</taxon>
    </lineage>
</organism>
<proteinExistence type="predicted"/>
<accession>A0A3M7T8S4</accession>
<keyword evidence="2" id="KW-1185">Reference proteome</keyword>
<name>A0A3M7T8S4_BRAPC</name>